<dbReference type="PROSITE" id="PS50206">
    <property type="entry name" value="RHODANESE_3"/>
    <property type="match status" value="1"/>
</dbReference>
<evidence type="ECO:0000259" key="1">
    <source>
        <dbReference type="PROSITE" id="PS50206"/>
    </source>
</evidence>
<protein>
    <submittedName>
        <fullName evidence="2">Rhodanese domain protein</fullName>
    </submittedName>
</protein>
<dbReference type="AlphaFoldDB" id="A0A486XPW0"/>
<dbReference type="InterPro" id="IPR001763">
    <property type="entry name" value="Rhodanese-like_dom"/>
</dbReference>
<organism evidence="2">
    <name type="scientific">Rheinheimera sp. BAL341</name>
    <dbReference type="NCBI Taxonomy" id="1708203"/>
    <lineage>
        <taxon>Bacteria</taxon>
        <taxon>Pseudomonadati</taxon>
        <taxon>Pseudomonadota</taxon>
        <taxon>Gammaproteobacteria</taxon>
        <taxon>Chromatiales</taxon>
        <taxon>Chromatiaceae</taxon>
        <taxon>Rheinheimera</taxon>
    </lineage>
</organism>
<evidence type="ECO:0000313" key="2">
    <source>
        <dbReference type="EMBL" id="VHO04593.1"/>
    </source>
</evidence>
<dbReference type="Pfam" id="PF00581">
    <property type="entry name" value="Rhodanese"/>
    <property type="match status" value="1"/>
</dbReference>
<sequence length="138" mass="15612">MTGIFYGRILRAVTMSKQHAPGFLALVEQAKAQIKEISISELLEHNQPYVLLDIREDHEWAAGHLPEAMHLGKGIIERDIEQTVADKKQKIVLYCGGGYRSALSAQTLQQMGYQNVFSLMGGYREWCERKLPVDVPKL</sequence>
<feature type="domain" description="Rhodanese" evidence="1">
    <location>
        <begin position="45"/>
        <end position="135"/>
    </location>
</feature>
<dbReference type="SUPFAM" id="SSF52821">
    <property type="entry name" value="Rhodanese/Cell cycle control phosphatase"/>
    <property type="match status" value="1"/>
</dbReference>
<reference evidence="2" key="1">
    <citation type="submission" date="2019-04" db="EMBL/GenBank/DDBJ databases">
        <authorList>
            <person name="Brambilla D."/>
        </authorList>
    </citation>
    <scope>NUCLEOTIDE SEQUENCE</scope>
    <source>
        <strain evidence="2">BAL1</strain>
    </source>
</reference>
<proteinExistence type="predicted"/>
<dbReference type="InterPro" id="IPR036873">
    <property type="entry name" value="Rhodanese-like_dom_sf"/>
</dbReference>
<dbReference type="PANTHER" id="PTHR44086">
    <property type="entry name" value="THIOSULFATE SULFURTRANSFERASE RDL2, MITOCHONDRIAL-RELATED"/>
    <property type="match status" value="1"/>
</dbReference>
<dbReference type="CDD" id="cd00158">
    <property type="entry name" value="RHOD"/>
    <property type="match status" value="1"/>
</dbReference>
<dbReference type="Gene3D" id="3.40.250.10">
    <property type="entry name" value="Rhodanese-like domain"/>
    <property type="match status" value="1"/>
</dbReference>
<gene>
    <name evidence="2" type="ORF">BAL341_1995</name>
</gene>
<dbReference type="EMBL" id="CAAJGR010000111">
    <property type="protein sequence ID" value="VHO04593.1"/>
    <property type="molecule type" value="Genomic_DNA"/>
</dbReference>
<dbReference type="SMART" id="SM00450">
    <property type="entry name" value="RHOD"/>
    <property type="match status" value="1"/>
</dbReference>
<dbReference type="GO" id="GO:0004792">
    <property type="term" value="F:thiosulfate-cyanide sulfurtransferase activity"/>
    <property type="evidence" value="ECO:0007669"/>
    <property type="project" value="TreeGrafter"/>
</dbReference>
<name>A0A486XPW0_9GAMM</name>
<dbReference type="PANTHER" id="PTHR44086:SF13">
    <property type="entry name" value="THIOSULFATE SULFURTRANSFERASE PSPE"/>
    <property type="match status" value="1"/>
</dbReference>
<accession>A0A486XPW0</accession>